<organism evidence="2 3">
    <name type="scientific">Eschrichtius robustus</name>
    <name type="common">California gray whale</name>
    <name type="synonym">Eschrichtius gibbosus</name>
    <dbReference type="NCBI Taxonomy" id="9764"/>
    <lineage>
        <taxon>Eukaryota</taxon>
        <taxon>Metazoa</taxon>
        <taxon>Chordata</taxon>
        <taxon>Craniata</taxon>
        <taxon>Vertebrata</taxon>
        <taxon>Euteleostomi</taxon>
        <taxon>Mammalia</taxon>
        <taxon>Eutheria</taxon>
        <taxon>Laurasiatheria</taxon>
        <taxon>Artiodactyla</taxon>
        <taxon>Whippomorpha</taxon>
        <taxon>Cetacea</taxon>
        <taxon>Mysticeti</taxon>
        <taxon>Eschrichtiidae</taxon>
        <taxon>Eschrichtius</taxon>
    </lineage>
</organism>
<evidence type="ECO:0000256" key="1">
    <source>
        <dbReference type="SAM" id="MobiDB-lite"/>
    </source>
</evidence>
<keyword evidence="3" id="KW-1185">Reference proteome</keyword>
<dbReference type="AlphaFoldDB" id="A0AB34H345"/>
<gene>
    <name evidence="2" type="ORF">J1605_007093</name>
</gene>
<feature type="region of interest" description="Disordered" evidence="1">
    <location>
        <begin position="12"/>
        <end position="41"/>
    </location>
</feature>
<accession>A0AB34H345</accession>
<evidence type="ECO:0000313" key="3">
    <source>
        <dbReference type="Proteomes" id="UP001159641"/>
    </source>
</evidence>
<dbReference type="Proteomes" id="UP001159641">
    <property type="component" value="Unassembled WGS sequence"/>
</dbReference>
<reference evidence="2 3" key="1">
    <citation type="submission" date="2022-11" db="EMBL/GenBank/DDBJ databases">
        <title>Whole genome sequence of Eschrichtius robustus ER-17-0199.</title>
        <authorList>
            <person name="Bruniche-Olsen A."/>
            <person name="Black A.N."/>
            <person name="Fields C.J."/>
            <person name="Walden K."/>
            <person name="Dewoody J.A."/>
        </authorList>
    </citation>
    <scope>NUCLEOTIDE SEQUENCE [LARGE SCALE GENOMIC DNA]</scope>
    <source>
        <strain evidence="2">ER-17-0199</strain>
        <tissue evidence="2">Blubber</tissue>
    </source>
</reference>
<comment type="caution">
    <text evidence="2">The sequence shown here is derived from an EMBL/GenBank/DDBJ whole genome shotgun (WGS) entry which is preliminary data.</text>
</comment>
<proteinExistence type="predicted"/>
<evidence type="ECO:0000313" key="2">
    <source>
        <dbReference type="EMBL" id="KAJ8785496.1"/>
    </source>
</evidence>
<sequence length="161" mass="17786">MPLASTWSLEVPAGHAKEAGAGREGQTAPAQARRTAGSRHKGACPQGAAATQPGFHGLWAVRDQSRSSPFARQAGNLELHVKFPNSRRLAQSVMRYVVISIDFRVIDIVEVTRSTPSPLENLQKRRTGWARLGLIRDDSVVEPRPEPGRGSRFWSRLLSYY</sequence>
<dbReference type="EMBL" id="JAIQCJ010002014">
    <property type="protein sequence ID" value="KAJ8785496.1"/>
    <property type="molecule type" value="Genomic_DNA"/>
</dbReference>
<protein>
    <submittedName>
        <fullName evidence="2">Uncharacterized protein</fullName>
    </submittedName>
</protein>
<name>A0AB34H345_ESCRO</name>